<dbReference type="CDD" id="cd03784">
    <property type="entry name" value="GT1_Gtf-like"/>
    <property type="match status" value="1"/>
</dbReference>
<comment type="caution">
    <text evidence="6">The sequence shown here is derived from an EMBL/GenBank/DDBJ whole genome shotgun (WGS) entry which is preliminary data.</text>
</comment>
<evidence type="ECO:0000256" key="2">
    <source>
        <dbReference type="ARBA" id="ARBA00022676"/>
    </source>
</evidence>
<evidence type="ECO:0008006" key="8">
    <source>
        <dbReference type="Google" id="ProtNLM"/>
    </source>
</evidence>
<dbReference type="Proteomes" id="UP001549921">
    <property type="component" value="Unassembled WGS sequence"/>
</dbReference>
<dbReference type="SUPFAM" id="SSF53756">
    <property type="entry name" value="UDP-Glycosyltransferase/glycogen phosphorylase"/>
    <property type="match status" value="1"/>
</dbReference>
<feature type="signal peptide" evidence="5">
    <location>
        <begin position="1"/>
        <end position="21"/>
    </location>
</feature>
<protein>
    <recommendedName>
        <fullName evidence="8">UDP-glucuronosyltransferase</fullName>
    </recommendedName>
</protein>
<dbReference type="EMBL" id="JBEDNZ010000020">
    <property type="protein sequence ID" value="KAL0819675.1"/>
    <property type="molecule type" value="Genomic_DNA"/>
</dbReference>
<name>A0ABD0SIJ6_LOXSC</name>
<dbReference type="InterPro" id="IPR050271">
    <property type="entry name" value="UDP-glycosyltransferase"/>
</dbReference>
<keyword evidence="3" id="KW-0808">Transferase</keyword>
<sequence length="524" mass="59521">MGFHKVSGLFILLYLCSAVNSASILALFSSLSFTDHLVFRGFVSQLTQRGHSVVLMTPYPGQFQFPDTERIVELDVGVESGKYWEEYKSLITNVNDYLPRIRAINELKLKVAIAQLRSKQMTALFINPNIKFDLVITEADVPLLYAVAEKYKAPHIAITTSSGKLHMFEAKGNPIHPVLYLDTNSLNNGKMSLWEKLVEFYRHIQTNDDYYYNYQPLCEIAAKKLFDMKRSLLELEYDIDLLFVANNPVLLGNRPTVPAITYVDRLQIKPGLHLPQNLQTFLDSATKGVVYFSLGALQEPENLAPSILSTLADAFREVPYTVLWKIGNVTMINKSDNVFAQIWFPQQEILAHPNVKAFITSGGYRSLEEAVFYEVPIIGFPLQKPRKNFMKQITKFGAGEVLDPYNLDKDTLKSTIEAVVTNEQYKKAITKLRQTAFDPVISGPDNAVWWTEYVLKNKGAKNLRAPTVGINFSKYFMLDIVSYLCAVVFVFLCLALILIRYFVKRLHSRFFGSHNDQGGKFKAL</sequence>
<evidence type="ECO:0000256" key="5">
    <source>
        <dbReference type="SAM" id="SignalP"/>
    </source>
</evidence>
<comment type="similarity">
    <text evidence="1">Belongs to the UDP-glycosyltransferase family.</text>
</comment>
<evidence type="ECO:0000256" key="3">
    <source>
        <dbReference type="ARBA" id="ARBA00022679"/>
    </source>
</evidence>
<evidence type="ECO:0000256" key="1">
    <source>
        <dbReference type="ARBA" id="ARBA00009995"/>
    </source>
</evidence>
<keyword evidence="4" id="KW-1133">Transmembrane helix</keyword>
<dbReference type="PANTHER" id="PTHR48043:SF159">
    <property type="entry name" value="EG:EG0003.4 PROTEIN-RELATED"/>
    <property type="match status" value="1"/>
</dbReference>
<dbReference type="Gene3D" id="3.40.50.2000">
    <property type="entry name" value="Glycogen Phosphorylase B"/>
    <property type="match status" value="1"/>
</dbReference>
<dbReference type="AlphaFoldDB" id="A0ABD0SIJ6"/>
<evidence type="ECO:0000313" key="6">
    <source>
        <dbReference type="EMBL" id="KAL0819675.1"/>
    </source>
</evidence>
<feature type="chain" id="PRO_5044806455" description="UDP-glucuronosyltransferase" evidence="5">
    <location>
        <begin position="22"/>
        <end position="524"/>
    </location>
</feature>
<evidence type="ECO:0000256" key="4">
    <source>
        <dbReference type="SAM" id="Phobius"/>
    </source>
</evidence>
<organism evidence="6 7">
    <name type="scientific">Loxostege sticticalis</name>
    <name type="common">Beet webworm moth</name>
    <dbReference type="NCBI Taxonomy" id="481309"/>
    <lineage>
        <taxon>Eukaryota</taxon>
        <taxon>Metazoa</taxon>
        <taxon>Ecdysozoa</taxon>
        <taxon>Arthropoda</taxon>
        <taxon>Hexapoda</taxon>
        <taxon>Insecta</taxon>
        <taxon>Pterygota</taxon>
        <taxon>Neoptera</taxon>
        <taxon>Endopterygota</taxon>
        <taxon>Lepidoptera</taxon>
        <taxon>Glossata</taxon>
        <taxon>Ditrysia</taxon>
        <taxon>Pyraloidea</taxon>
        <taxon>Crambidae</taxon>
        <taxon>Pyraustinae</taxon>
        <taxon>Loxostege</taxon>
    </lineage>
</organism>
<keyword evidence="4" id="KW-0812">Transmembrane</keyword>
<dbReference type="Pfam" id="PF00201">
    <property type="entry name" value="UDPGT"/>
    <property type="match status" value="1"/>
</dbReference>
<feature type="transmembrane region" description="Helical" evidence="4">
    <location>
        <begin position="480"/>
        <end position="503"/>
    </location>
</feature>
<dbReference type="PANTHER" id="PTHR48043">
    <property type="entry name" value="EG:EG0003.4 PROTEIN-RELATED"/>
    <property type="match status" value="1"/>
</dbReference>
<evidence type="ECO:0000313" key="7">
    <source>
        <dbReference type="Proteomes" id="UP001549921"/>
    </source>
</evidence>
<dbReference type="FunFam" id="3.40.50.2000:FF:000021">
    <property type="entry name" value="UDP-glucuronosyltransferase"/>
    <property type="match status" value="1"/>
</dbReference>
<keyword evidence="2" id="KW-0328">Glycosyltransferase</keyword>
<dbReference type="InterPro" id="IPR002213">
    <property type="entry name" value="UDP_glucos_trans"/>
</dbReference>
<proteinExistence type="inferred from homology"/>
<keyword evidence="4" id="KW-0472">Membrane</keyword>
<keyword evidence="5" id="KW-0732">Signal</keyword>
<dbReference type="GO" id="GO:0016757">
    <property type="term" value="F:glycosyltransferase activity"/>
    <property type="evidence" value="ECO:0007669"/>
    <property type="project" value="UniProtKB-KW"/>
</dbReference>
<reference evidence="6 7" key="1">
    <citation type="submission" date="2024-06" db="EMBL/GenBank/DDBJ databases">
        <title>A chromosome-level genome assembly of beet webworm, Loxostege sticticalis.</title>
        <authorList>
            <person name="Zhang Y."/>
        </authorList>
    </citation>
    <scope>NUCLEOTIDE SEQUENCE [LARGE SCALE GENOMIC DNA]</scope>
    <source>
        <strain evidence="6">AQ028</strain>
        <tissue evidence="6">Male pupae</tissue>
    </source>
</reference>
<accession>A0ABD0SIJ6</accession>
<gene>
    <name evidence="6" type="ORF">ABMA28_007741</name>
</gene>